<sequence>MVTLTHLKSLQAVELSIRKGSLKAAADTLGITPAAVGQRVRTLEDYLGSDLLLRGRSGLRPTAQLENALADLQMAFAALERVTDTLDFQRVSEIQIVADPDWADLWLEPRLGTFREANPNILFCINGSGDVPLRLGVPDIRIDYGEGPGEALFTDAFLPVTGPDNARRIAGWDPVLQMEGMPLLHLKRQRDDVDHPGWVEWFQKFGHRESGPDRGVHYPNARLALDAVRQNVGFFVCGLSLVLSDLEDGSIVNPFSLDKHLIAPHPYRLILRADAAKRPQVQRFAAWLRSKAIETRDEIQKLGDCSSD</sequence>
<dbReference type="OrthoDB" id="3252676at2"/>
<dbReference type="SUPFAM" id="SSF53850">
    <property type="entry name" value="Periplasmic binding protein-like II"/>
    <property type="match status" value="1"/>
</dbReference>
<evidence type="ECO:0000313" key="5">
    <source>
        <dbReference type="EMBL" id="APX90666.1"/>
    </source>
</evidence>
<dbReference type="Gene3D" id="1.10.10.10">
    <property type="entry name" value="Winged helix-like DNA-binding domain superfamily/Winged helix DNA-binding domain"/>
    <property type="match status" value="1"/>
</dbReference>
<reference evidence="5 6" key="1">
    <citation type="submission" date="2017-01" db="EMBL/GenBank/DDBJ databases">
        <title>Genomic analysis of Xuhuaishuia manganoxidans DY6-4.</title>
        <authorList>
            <person name="Wang X."/>
        </authorList>
    </citation>
    <scope>NUCLEOTIDE SEQUENCE [LARGE SCALE GENOMIC DNA]</scope>
    <source>
        <strain evidence="5 6">DY6-4</strain>
    </source>
</reference>
<evidence type="ECO:0000256" key="1">
    <source>
        <dbReference type="ARBA" id="ARBA00009437"/>
    </source>
</evidence>
<keyword evidence="6" id="KW-1185">Reference proteome</keyword>
<evidence type="ECO:0000256" key="3">
    <source>
        <dbReference type="ARBA" id="ARBA00023125"/>
    </source>
</evidence>
<dbReference type="Gene3D" id="3.40.190.10">
    <property type="entry name" value="Periplasmic binding protein-like II"/>
    <property type="match status" value="2"/>
</dbReference>
<evidence type="ECO:0000256" key="2">
    <source>
        <dbReference type="ARBA" id="ARBA00023015"/>
    </source>
</evidence>
<keyword evidence="3" id="KW-0238">DNA-binding</keyword>
<dbReference type="PROSITE" id="PS50931">
    <property type="entry name" value="HTH_LYSR"/>
    <property type="match status" value="1"/>
</dbReference>
<dbReference type="InterPro" id="IPR058163">
    <property type="entry name" value="LysR-type_TF_proteobact-type"/>
</dbReference>
<dbReference type="GO" id="GO:0003700">
    <property type="term" value="F:DNA-binding transcription factor activity"/>
    <property type="evidence" value="ECO:0007669"/>
    <property type="project" value="InterPro"/>
</dbReference>
<keyword evidence="2" id="KW-0805">Transcription regulation</keyword>
<keyword evidence="4" id="KW-0804">Transcription</keyword>
<evidence type="ECO:0000313" key="6">
    <source>
        <dbReference type="Proteomes" id="UP000187266"/>
    </source>
</evidence>
<dbReference type="GO" id="GO:0006351">
    <property type="term" value="P:DNA-templated transcription"/>
    <property type="evidence" value="ECO:0007669"/>
    <property type="project" value="TreeGrafter"/>
</dbReference>
<dbReference type="PANTHER" id="PTHR30537:SF26">
    <property type="entry name" value="GLYCINE CLEAVAGE SYSTEM TRANSCRIPTIONAL ACTIVATOR"/>
    <property type="match status" value="1"/>
</dbReference>
<proteinExistence type="inferred from homology"/>
<evidence type="ECO:0000256" key="4">
    <source>
        <dbReference type="ARBA" id="ARBA00023163"/>
    </source>
</evidence>
<gene>
    <name evidence="5" type="ORF">BV394_13845</name>
</gene>
<dbReference type="Pfam" id="PF03466">
    <property type="entry name" value="LysR_substrate"/>
    <property type="match status" value="1"/>
</dbReference>
<protein>
    <submittedName>
        <fullName evidence="5">Uncharacterized protein</fullName>
    </submittedName>
</protein>
<dbReference type="EMBL" id="CP019124">
    <property type="protein sequence ID" value="APX90666.1"/>
    <property type="molecule type" value="Genomic_DNA"/>
</dbReference>
<comment type="similarity">
    <text evidence="1">Belongs to the LysR transcriptional regulatory family.</text>
</comment>
<dbReference type="Pfam" id="PF00126">
    <property type="entry name" value="HTH_1"/>
    <property type="match status" value="1"/>
</dbReference>
<dbReference type="STRING" id="1267768.BV394_13845"/>
<dbReference type="InterPro" id="IPR036390">
    <property type="entry name" value="WH_DNA-bd_sf"/>
</dbReference>
<dbReference type="SUPFAM" id="SSF46785">
    <property type="entry name" value="Winged helix' DNA-binding domain"/>
    <property type="match status" value="1"/>
</dbReference>
<dbReference type="RefSeq" id="WP_076980683.1">
    <property type="nucleotide sequence ID" value="NZ_CP019124.1"/>
</dbReference>
<dbReference type="PANTHER" id="PTHR30537">
    <property type="entry name" value="HTH-TYPE TRANSCRIPTIONAL REGULATOR"/>
    <property type="match status" value="1"/>
</dbReference>
<organism evidence="5 6">
    <name type="scientific">Brevirhabdus pacifica</name>
    <dbReference type="NCBI Taxonomy" id="1267768"/>
    <lineage>
        <taxon>Bacteria</taxon>
        <taxon>Pseudomonadati</taxon>
        <taxon>Pseudomonadota</taxon>
        <taxon>Alphaproteobacteria</taxon>
        <taxon>Rhodobacterales</taxon>
        <taxon>Paracoccaceae</taxon>
        <taxon>Brevirhabdus</taxon>
    </lineage>
</organism>
<dbReference type="GO" id="GO:0043565">
    <property type="term" value="F:sequence-specific DNA binding"/>
    <property type="evidence" value="ECO:0007669"/>
    <property type="project" value="TreeGrafter"/>
</dbReference>
<dbReference type="InterPro" id="IPR036388">
    <property type="entry name" value="WH-like_DNA-bd_sf"/>
</dbReference>
<dbReference type="AlphaFoldDB" id="A0A1U7DKZ7"/>
<accession>A0A1U7DKZ7</accession>
<dbReference type="InterPro" id="IPR005119">
    <property type="entry name" value="LysR_subst-bd"/>
</dbReference>
<dbReference type="Proteomes" id="UP000187266">
    <property type="component" value="Chromosome"/>
</dbReference>
<accession>A0A2M9DBN7</accession>
<name>A0A1U7DKZ7_9RHOB</name>
<dbReference type="InterPro" id="IPR000847">
    <property type="entry name" value="LysR_HTH_N"/>
</dbReference>